<gene>
    <name evidence="1" type="ORF">Pmar_PMAR004515</name>
</gene>
<protein>
    <submittedName>
        <fullName evidence="1">Uncharacterized protein</fullName>
    </submittedName>
</protein>
<organism evidence="2">
    <name type="scientific">Perkinsus marinus (strain ATCC 50983 / TXsc)</name>
    <dbReference type="NCBI Taxonomy" id="423536"/>
    <lineage>
        <taxon>Eukaryota</taxon>
        <taxon>Sar</taxon>
        <taxon>Alveolata</taxon>
        <taxon>Perkinsozoa</taxon>
        <taxon>Perkinsea</taxon>
        <taxon>Perkinsida</taxon>
        <taxon>Perkinsidae</taxon>
        <taxon>Perkinsus</taxon>
    </lineage>
</organism>
<dbReference type="Proteomes" id="UP000007800">
    <property type="component" value="Unassembled WGS sequence"/>
</dbReference>
<name>C5LZV8_PERM5</name>
<dbReference type="InParanoid" id="C5LZV8"/>
<proteinExistence type="predicted"/>
<evidence type="ECO:0000313" key="2">
    <source>
        <dbReference type="Proteomes" id="UP000007800"/>
    </source>
</evidence>
<dbReference type="EMBL" id="GG686971">
    <property type="protein sequence ID" value="EEQ97776.1"/>
    <property type="molecule type" value="Genomic_DNA"/>
</dbReference>
<dbReference type="RefSeq" id="XP_002765059.1">
    <property type="nucleotide sequence ID" value="XM_002765013.1"/>
</dbReference>
<dbReference type="GeneID" id="9037156"/>
<evidence type="ECO:0000313" key="1">
    <source>
        <dbReference type="EMBL" id="EEQ97776.1"/>
    </source>
</evidence>
<reference evidence="1 2" key="1">
    <citation type="submission" date="2008-07" db="EMBL/GenBank/DDBJ databases">
        <authorList>
            <person name="El-Sayed N."/>
            <person name="Caler E."/>
            <person name="Inman J."/>
            <person name="Amedeo P."/>
            <person name="Hass B."/>
            <person name="Wortman J."/>
        </authorList>
    </citation>
    <scope>NUCLEOTIDE SEQUENCE [LARGE SCALE GENOMIC DNA]</scope>
    <source>
        <strain evidence="2">ATCC 50983 / TXsc</strain>
    </source>
</reference>
<accession>C5LZV8</accession>
<sequence>MASPHLLVQAKDIPPAVIGLQVDRTTVYSQDSRFWIQFDVDPDSEEFLVLRAAVCPLRRELVYGVSKLV</sequence>
<keyword evidence="2" id="KW-1185">Reference proteome</keyword>
<dbReference type="AlphaFoldDB" id="C5LZV8"/>